<dbReference type="EMBL" id="DSBX01000071">
    <property type="protein sequence ID" value="HDQ99030.1"/>
    <property type="molecule type" value="Genomic_DNA"/>
</dbReference>
<feature type="transmembrane region" description="Helical" evidence="6">
    <location>
        <begin position="158"/>
        <end position="180"/>
    </location>
</feature>
<comment type="subcellular location">
    <subcellularLocation>
        <location evidence="1">Cell membrane</location>
        <topology evidence="1">Multi-pass membrane protein</topology>
    </subcellularLocation>
</comment>
<organism evidence="7">
    <name type="scientific">candidate division WOR-3 bacterium</name>
    <dbReference type="NCBI Taxonomy" id="2052148"/>
    <lineage>
        <taxon>Bacteria</taxon>
        <taxon>Bacteria division WOR-3</taxon>
    </lineage>
</organism>
<feature type="transmembrane region" description="Helical" evidence="6">
    <location>
        <begin position="60"/>
        <end position="80"/>
    </location>
</feature>
<keyword evidence="5 6" id="KW-0472">Membrane</keyword>
<feature type="non-terminal residue" evidence="7">
    <location>
        <position position="195"/>
    </location>
</feature>
<evidence type="ECO:0000256" key="4">
    <source>
        <dbReference type="ARBA" id="ARBA00022989"/>
    </source>
</evidence>
<keyword evidence="2" id="KW-1003">Cell membrane</keyword>
<dbReference type="AlphaFoldDB" id="A0A7V0T4J4"/>
<feature type="transmembrane region" description="Helical" evidence="6">
    <location>
        <begin position="118"/>
        <end position="137"/>
    </location>
</feature>
<keyword evidence="3 6" id="KW-0812">Transmembrane</keyword>
<dbReference type="PANTHER" id="PTHR33545:SF9">
    <property type="entry name" value="UPF0750 MEMBRANE PROTEIN YITE"/>
    <property type="match status" value="1"/>
</dbReference>
<keyword evidence="4 6" id="KW-1133">Transmembrane helix</keyword>
<evidence type="ECO:0000256" key="5">
    <source>
        <dbReference type="ARBA" id="ARBA00023136"/>
    </source>
</evidence>
<evidence type="ECO:0000256" key="6">
    <source>
        <dbReference type="SAM" id="Phobius"/>
    </source>
</evidence>
<protein>
    <recommendedName>
        <fullName evidence="8">YitT family protein</fullName>
    </recommendedName>
</protein>
<dbReference type="Pfam" id="PF02588">
    <property type="entry name" value="YitT_membrane"/>
    <property type="match status" value="1"/>
</dbReference>
<accession>A0A7V0T4J4</accession>
<name>A0A7V0T4J4_UNCW3</name>
<evidence type="ECO:0000256" key="3">
    <source>
        <dbReference type="ARBA" id="ARBA00022692"/>
    </source>
</evidence>
<dbReference type="Proteomes" id="UP000885672">
    <property type="component" value="Unassembled WGS sequence"/>
</dbReference>
<evidence type="ECO:0000313" key="7">
    <source>
        <dbReference type="EMBL" id="HDQ99030.1"/>
    </source>
</evidence>
<evidence type="ECO:0008006" key="8">
    <source>
        <dbReference type="Google" id="ProtNLM"/>
    </source>
</evidence>
<feature type="transmembrane region" description="Helical" evidence="6">
    <location>
        <begin position="87"/>
        <end position="106"/>
    </location>
</feature>
<dbReference type="InterPro" id="IPR051461">
    <property type="entry name" value="UPF0750_membrane"/>
</dbReference>
<evidence type="ECO:0000256" key="2">
    <source>
        <dbReference type="ARBA" id="ARBA00022475"/>
    </source>
</evidence>
<dbReference type="GO" id="GO:0005886">
    <property type="term" value="C:plasma membrane"/>
    <property type="evidence" value="ECO:0007669"/>
    <property type="project" value="UniProtKB-SubCell"/>
</dbReference>
<dbReference type="PANTHER" id="PTHR33545">
    <property type="entry name" value="UPF0750 MEMBRANE PROTEIN YITT-RELATED"/>
    <property type="match status" value="1"/>
</dbReference>
<proteinExistence type="predicted"/>
<evidence type="ECO:0000256" key="1">
    <source>
        <dbReference type="ARBA" id="ARBA00004651"/>
    </source>
</evidence>
<reference evidence="7" key="1">
    <citation type="journal article" date="2020" name="mSystems">
        <title>Genome- and Community-Level Interaction Insights into Carbon Utilization and Element Cycling Functions of Hydrothermarchaeota in Hydrothermal Sediment.</title>
        <authorList>
            <person name="Zhou Z."/>
            <person name="Liu Y."/>
            <person name="Xu W."/>
            <person name="Pan J."/>
            <person name="Luo Z.H."/>
            <person name="Li M."/>
        </authorList>
    </citation>
    <scope>NUCLEOTIDE SEQUENCE [LARGE SCALE GENOMIC DNA]</scope>
    <source>
        <strain evidence="7">SpSt-1182</strain>
    </source>
</reference>
<dbReference type="InterPro" id="IPR003740">
    <property type="entry name" value="YitT"/>
</dbReference>
<comment type="caution">
    <text evidence="7">The sequence shown here is derived from an EMBL/GenBank/DDBJ whole genome shotgun (WGS) entry which is preliminary data.</text>
</comment>
<sequence>MTRPHPTTRPSPRGRNLIGSILLMIAGSAVMALAYRLFLIPHHIVPGGAGGVAMVLNHLLGTPVGLVILVINVPLFIIGIRVLGKSYGIRSVLGIVISSGLIDFFQYAVPLRSATDNPVLACIFGGLTLGAGLGLVFRAGGSTGGSDIIGQVIAARSNLSTGSAILLVDAVIISGAGFAFGNLELALLGFLNLYV</sequence>
<feature type="transmembrane region" description="Helical" evidence="6">
    <location>
        <begin position="21"/>
        <end position="40"/>
    </location>
</feature>
<gene>
    <name evidence="7" type="ORF">ENN51_01905</name>
</gene>